<evidence type="ECO:0000256" key="1">
    <source>
        <dbReference type="SAM" id="Phobius"/>
    </source>
</evidence>
<reference evidence="2 3" key="1">
    <citation type="submission" date="2023-07" db="EMBL/GenBank/DDBJ databases">
        <title>Genomic Encyclopedia of Type Strains, Phase IV (KMG-IV): sequencing the most valuable type-strain genomes for metagenomic binning, comparative biology and taxonomic classification.</title>
        <authorList>
            <person name="Goeker M."/>
        </authorList>
    </citation>
    <scope>NUCLEOTIDE SEQUENCE [LARGE SCALE GENOMIC DNA]</scope>
    <source>
        <strain evidence="2 3">DSM 11549</strain>
    </source>
</reference>
<keyword evidence="1" id="KW-0812">Transmembrane</keyword>
<dbReference type="EMBL" id="JAUSUK010000001">
    <property type="protein sequence ID" value="MDQ0324593.1"/>
    <property type="molecule type" value="Genomic_DNA"/>
</dbReference>
<accession>A0ABU0C324</accession>
<organism evidence="2 3">
    <name type="scientific">Rhodopseudomonas julia</name>
    <dbReference type="NCBI Taxonomy" id="200617"/>
    <lineage>
        <taxon>Bacteria</taxon>
        <taxon>Pseudomonadati</taxon>
        <taxon>Pseudomonadota</taxon>
        <taxon>Alphaproteobacteria</taxon>
        <taxon>Hyphomicrobiales</taxon>
        <taxon>Nitrobacteraceae</taxon>
        <taxon>Rhodopseudomonas</taxon>
    </lineage>
</organism>
<comment type="caution">
    <text evidence="2">The sequence shown here is derived from an EMBL/GenBank/DDBJ whole genome shotgun (WGS) entry which is preliminary data.</text>
</comment>
<evidence type="ECO:0000313" key="3">
    <source>
        <dbReference type="Proteomes" id="UP001230253"/>
    </source>
</evidence>
<keyword evidence="3" id="KW-1185">Reference proteome</keyword>
<proteinExistence type="predicted"/>
<keyword evidence="1" id="KW-0472">Membrane</keyword>
<evidence type="ECO:0000313" key="2">
    <source>
        <dbReference type="EMBL" id="MDQ0324593.1"/>
    </source>
</evidence>
<sequence length="150" mass="15532">MQPAAETAAAPLHAGVTARERSGGFVMAGCAGLFVAARCGARVSLRAGALAGVFAAVVAAVVMAGALTATPAAAVVGHPPAPEGGGACEDGGWSWVGTFSGTREDPMNDWRRPVFLRACFPNEYTCRRWVNSVQTWAEAPGLMRCERLGR</sequence>
<dbReference type="Proteomes" id="UP001230253">
    <property type="component" value="Unassembled WGS sequence"/>
</dbReference>
<protein>
    <submittedName>
        <fullName evidence="2">Uncharacterized protein</fullName>
    </submittedName>
</protein>
<feature type="transmembrane region" description="Helical" evidence="1">
    <location>
        <begin position="48"/>
        <end position="69"/>
    </location>
</feature>
<dbReference type="RefSeq" id="WP_307152864.1">
    <property type="nucleotide sequence ID" value="NZ_JAUSUK010000001.1"/>
</dbReference>
<keyword evidence="1" id="KW-1133">Transmembrane helix</keyword>
<gene>
    <name evidence="2" type="ORF">J2R99_000442</name>
</gene>
<name>A0ABU0C324_9BRAD</name>